<proteinExistence type="predicted"/>
<dbReference type="CDD" id="cd13675">
    <property type="entry name" value="PBP2_TRAP_SBP_like_5"/>
    <property type="match status" value="1"/>
</dbReference>
<keyword evidence="1" id="KW-0732">Signal</keyword>
<name>A0A0T5XDY8_9BACT</name>
<dbReference type="Gene3D" id="3.40.190.170">
    <property type="entry name" value="Bacterial extracellular solute-binding protein, family 7"/>
    <property type="match status" value="1"/>
</dbReference>
<comment type="caution">
    <text evidence="2">The sequence shown here is derived from an EMBL/GenBank/DDBJ whole genome shotgun (WGS) entry which is preliminary data.</text>
</comment>
<dbReference type="NCBIfam" id="NF037995">
    <property type="entry name" value="TRAP_S1"/>
    <property type="match status" value="1"/>
</dbReference>
<dbReference type="NCBIfam" id="TIGR00787">
    <property type="entry name" value="dctP"/>
    <property type="match status" value="1"/>
</dbReference>
<keyword evidence="3" id="KW-1185">Reference proteome</keyword>
<dbReference type="InterPro" id="IPR038404">
    <property type="entry name" value="TRAP_DctP_sf"/>
</dbReference>
<dbReference type="PANTHER" id="PTHR33376:SF2">
    <property type="entry name" value="DICARBOXYLATE-BINDING PERIPLASMIC PROTEIN"/>
    <property type="match status" value="1"/>
</dbReference>
<dbReference type="AlphaFoldDB" id="A0A0T5XDY8"/>
<dbReference type="EMBL" id="ACJX03000001">
    <property type="protein sequence ID" value="KRT36498.1"/>
    <property type="molecule type" value="Genomic_DNA"/>
</dbReference>
<evidence type="ECO:0000313" key="3">
    <source>
        <dbReference type="Proteomes" id="UP000005273"/>
    </source>
</evidence>
<sequence>MKKLMHVIMLAVLFISIASISFAKDPIVLRIGMTTEIGGHYHSGAVYFKEQVEKYTNGKVRVDIFPSSQLGNERDLVEGVGMGFIEMCVVSTGPLPNFSPDFMIFDLPYIFKDRDEAFKTMDGEVGTEILKSLEPKGIKALGFWENGFRHISNNKKSITHPEDVKGMKIRTMENPIHQATFKTLGATPTPMAWSEVFVALQQGVIDGQENPLVIMYTTKLYEIQKYISLTGHFYSPAVCMISKQIFDSFPTEIQEAIIKAEKEARDYERQFSAKLDEQLVESLKKEGVTIIEVDKEEWKNACAPVYDQFKSQINPKYLEAILGN</sequence>
<evidence type="ECO:0000313" key="2">
    <source>
        <dbReference type="EMBL" id="KRT36498.1"/>
    </source>
</evidence>
<dbReference type="OrthoDB" id="89872at2"/>
<dbReference type="Proteomes" id="UP000005273">
    <property type="component" value="Unassembled WGS sequence"/>
</dbReference>
<dbReference type="InterPro" id="IPR004682">
    <property type="entry name" value="TRAP_DctP"/>
</dbReference>
<dbReference type="PANTHER" id="PTHR33376">
    <property type="match status" value="1"/>
</dbReference>
<dbReference type="GO" id="GO:0030246">
    <property type="term" value="F:carbohydrate binding"/>
    <property type="evidence" value="ECO:0007669"/>
    <property type="project" value="TreeGrafter"/>
</dbReference>
<reference evidence="3" key="1">
    <citation type="submission" date="2012-09" db="EMBL/GenBank/DDBJ databases">
        <authorList>
            <person name="Weinstock G."/>
            <person name="Sodergren E."/>
            <person name="Clifton S."/>
            <person name="Fulton L."/>
            <person name="Fulton B."/>
            <person name="Courtney L."/>
            <person name="Fronick C."/>
            <person name="Harrison M."/>
            <person name="Strong C."/>
            <person name="Farmer C."/>
            <person name="Delehaunty K."/>
            <person name="Markovic C."/>
            <person name="Hall O."/>
            <person name="Minx P."/>
            <person name="Tomlinson C."/>
            <person name="Mitreva M."/>
            <person name="Nelson J."/>
            <person name="Hou S."/>
            <person name="Wollam A."/>
            <person name="Pepin K.H."/>
            <person name="Johnson M."/>
            <person name="Bhonagiri V."/>
            <person name="Nash W.E."/>
            <person name="Suruliraj S."/>
            <person name="Warren W."/>
            <person name="Chinwalla A."/>
            <person name="Mardis E.R."/>
            <person name="Wilson R.K."/>
        </authorList>
    </citation>
    <scope>NUCLEOTIDE SEQUENCE [LARGE SCALE GENOMIC DNA]</scope>
    <source>
        <strain evidence="3">OS1</strain>
    </source>
</reference>
<dbReference type="GO" id="GO:0030288">
    <property type="term" value="C:outer membrane-bounded periplasmic space"/>
    <property type="evidence" value="ECO:0007669"/>
    <property type="project" value="InterPro"/>
</dbReference>
<dbReference type="Pfam" id="PF03480">
    <property type="entry name" value="DctP"/>
    <property type="match status" value="1"/>
</dbReference>
<dbReference type="PIRSF" id="PIRSF006470">
    <property type="entry name" value="DctB"/>
    <property type="match status" value="1"/>
</dbReference>
<protein>
    <submittedName>
        <fullName evidence="2">TRAP transporter solute receptor, DctP family</fullName>
    </submittedName>
</protein>
<dbReference type="GO" id="GO:0055085">
    <property type="term" value="P:transmembrane transport"/>
    <property type="evidence" value="ECO:0007669"/>
    <property type="project" value="InterPro"/>
</dbReference>
<keyword evidence="2" id="KW-0675">Receptor</keyword>
<evidence type="ECO:0000256" key="1">
    <source>
        <dbReference type="ARBA" id="ARBA00022729"/>
    </source>
</evidence>
<organism evidence="2 3">
    <name type="scientific">Acetomicrobium hydrogeniformans ATCC BAA-1850</name>
    <dbReference type="NCBI Taxonomy" id="592015"/>
    <lineage>
        <taxon>Bacteria</taxon>
        <taxon>Thermotogati</taxon>
        <taxon>Synergistota</taxon>
        <taxon>Synergistia</taxon>
        <taxon>Synergistales</taxon>
        <taxon>Acetomicrobiaceae</taxon>
        <taxon>Acetomicrobium</taxon>
    </lineage>
</organism>
<dbReference type="RefSeq" id="WP_009200824.1">
    <property type="nucleotide sequence ID" value="NZ_ACJX03000001.1"/>
</dbReference>
<gene>
    <name evidence="2" type="ORF">HMPREF1705_03779</name>
</gene>
<dbReference type="InterPro" id="IPR018389">
    <property type="entry name" value="DctP_fam"/>
</dbReference>
<dbReference type="STRING" id="592015.HMPREF1705_03779"/>
<dbReference type="eggNOG" id="COG1638">
    <property type="taxonomic scope" value="Bacteria"/>
</dbReference>
<accession>A0A0T5XDY8</accession>